<protein>
    <submittedName>
        <fullName evidence="2">Alpha/beta hydrolase fold protein</fullName>
    </submittedName>
</protein>
<evidence type="ECO:0000313" key="3">
    <source>
        <dbReference type="Proteomes" id="UP000017396"/>
    </source>
</evidence>
<organism evidence="2 3">
    <name type="scientific">Gloeobacter kilaueensis (strain ATCC BAA-2537 / CCAP 1431/1 / ULC 316 / JS1)</name>
    <dbReference type="NCBI Taxonomy" id="1183438"/>
    <lineage>
        <taxon>Bacteria</taxon>
        <taxon>Bacillati</taxon>
        <taxon>Cyanobacteriota</taxon>
        <taxon>Cyanophyceae</taxon>
        <taxon>Gloeobacterales</taxon>
        <taxon>Gloeobacteraceae</taxon>
        <taxon>Gloeobacter</taxon>
    </lineage>
</organism>
<evidence type="ECO:0000313" key="2">
    <source>
        <dbReference type="EMBL" id="AGY60510.1"/>
    </source>
</evidence>
<dbReference type="InterPro" id="IPR000073">
    <property type="entry name" value="AB_hydrolase_1"/>
</dbReference>
<gene>
    <name evidence="2" type="ORF">GKIL_4264</name>
</gene>
<dbReference type="SUPFAM" id="SSF53474">
    <property type="entry name" value="alpha/beta-Hydrolases"/>
    <property type="match status" value="1"/>
</dbReference>
<dbReference type="OrthoDB" id="9112061at2"/>
<evidence type="ECO:0000259" key="1">
    <source>
        <dbReference type="Pfam" id="PF12697"/>
    </source>
</evidence>
<sequence>MKTIALIHGTADCAANWQDWGRWLEERGWRVIAVDLPGHALEAQADADSSVAACADHLAPLLAEYRPLVLLGHSLGANVAIELALRQIAPLSRLLLVCPAVDIPPVTSQFYEWFVGQPLELLYAQRGWLVPLIASFPRAATAARIAPAVIRRTWCSLRDWQPPDWQQLRVRTEIAGGLWDPIAPPSALRTLRDSLPDAGLTLLPCRHLPMDSDPVGFARWLQNGLPNL</sequence>
<dbReference type="PANTHER" id="PTHR43689">
    <property type="entry name" value="HYDROLASE"/>
    <property type="match status" value="1"/>
</dbReference>
<accession>U5QS37</accession>
<dbReference type="HOGENOM" id="CLU_1213408_0_0_3"/>
<name>U5QS37_GLOK1</name>
<dbReference type="Proteomes" id="UP000017396">
    <property type="component" value="Chromosome"/>
</dbReference>
<dbReference type="RefSeq" id="WP_023175870.1">
    <property type="nucleotide sequence ID" value="NC_022600.1"/>
</dbReference>
<dbReference type="PANTHER" id="PTHR43689:SF8">
    <property type="entry name" value="ALPHA_BETA-HYDROLASES SUPERFAMILY PROTEIN"/>
    <property type="match status" value="1"/>
</dbReference>
<dbReference type="GO" id="GO:0016787">
    <property type="term" value="F:hydrolase activity"/>
    <property type="evidence" value="ECO:0007669"/>
    <property type="project" value="UniProtKB-KW"/>
</dbReference>
<dbReference type="AlphaFoldDB" id="U5QS37"/>
<dbReference type="Gene3D" id="3.40.50.1820">
    <property type="entry name" value="alpha/beta hydrolase"/>
    <property type="match status" value="1"/>
</dbReference>
<dbReference type="InterPro" id="IPR029058">
    <property type="entry name" value="AB_hydrolase_fold"/>
</dbReference>
<dbReference type="Pfam" id="PF12697">
    <property type="entry name" value="Abhydrolase_6"/>
    <property type="match status" value="1"/>
</dbReference>
<keyword evidence="2" id="KW-0378">Hydrolase</keyword>
<reference evidence="2 3" key="1">
    <citation type="journal article" date="2013" name="PLoS ONE">
        <title>Cultivation and Complete Genome Sequencing of Gloeobacter kilaueensis sp. nov., from a Lava Cave in Kilauea Caldera, Hawai'i.</title>
        <authorList>
            <person name="Saw J.H."/>
            <person name="Schatz M."/>
            <person name="Brown M.V."/>
            <person name="Kunkel D.D."/>
            <person name="Foster J.S."/>
            <person name="Shick H."/>
            <person name="Christensen S."/>
            <person name="Hou S."/>
            <person name="Wan X."/>
            <person name="Donachie S.P."/>
        </authorList>
    </citation>
    <scope>NUCLEOTIDE SEQUENCE [LARGE SCALE GENOMIC DNA]</scope>
    <source>
        <strain evidence="3">JS</strain>
    </source>
</reference>
<feature type="domain" description="AB hydrolase-1" evidence="1">
    <location>
        <begin position="6"/>
        <end position="219"/>
    </location>
</feature>
<keyword evidence="3" id="KW-1185">Reference proteome</keyword>
<dbReference type="STRING" id="1183438.GKIL_4264"/>
<dbReference type="EMBL" id="CP003587">
    <property type="protein sequence ID" value="AGY60510.1"/>
    <property type="molecule type" value="Genomic_DNA"/>
</dbReference>
<dbReference type="KEGG" id="glj:GKIL_4264"/>
<dbReference type="eggNOG" id="COG2267">
    <property type="taxonomic scope" value="Bacteria"/>
</dbReference>
<proteinExistence type="predicted"/>